<evidence type="ECO:0000259" key="5">
    <source>
        <dbReference type="PROSITE" id="PS50931"/>
    </source>
</evidence>
<dbReference type="PANTHER" id="PTHR30346:SF28">
    <property type="entry name" value="HTH-TYPE TRANSCRIPTIONAL REGULATOR CYNR"/>
    <property type="match status" value="1"/>
</dbReference>
<protein>
    <submittedName>
        <fullName evidence="6">DNA-binding transcriptional regulator, LysR family</fullName>
    </submittedName>
</protein>
<evidence type="ECO:0000256" key="4">
    <source>
        <dbReference type="ARBA" id="ARBA00023163"/>
    </source>
</evidence>
<organism evidence="6 7">
    <name type="scientific">Pseudomonas citronellolis</name>
    <dbReference type="NCBI Taxonomy" id="53408"/>
    <lineage>
        <taxon>Bacteria</taxon>
        <taxon>Pseudomonadati</taxon>
        <taxon>Pseudomonadota</taxon>
        <taxon>Gammaproteobacteria</taxon>
        <taxon>Pseudomonadales</taxon>
        <taxon>Pseudomonadaceae</taxon>
        <taxon>Pseudomonas</taxon>
    </lineage>
</organism>
<dbReference type="GO" id="GO:0003700">
    <property type="term" value="F:DNA-binding transcription factor activity"/>
    <property type="evidence" value="ECO:0007669"/>
    <property type="project" value="InterPro"/>
</dbReference>
<dbReference type="EMBL" id="FOLS01000033">
    <property type="protein sequence ID" value="SFD69190.1"/>
    <property type="molecule type" value="Genomic_DNA"/>
</dbReference>
<comment type="caution">
    <text evidence="6">The sequence shown here is derived from an EMBL/GenBank/DDBJ whole genome shotgun (WGS) entry which is preliminary data.</text>
</comment>
<dbReference type="Gene3D" id="1.10.10.10">
    <property type="entry name" value="Winged helix-like DNA-binding domain superfamily/Winged helix DNA-binding domain"/>
    <property type="match status" value="1"/>
</dbReference>
<keyword evidence="4" id="KW-0804">Transcription</keyword>
<comment type="similarity">
    <text evidence="1">Belongs to the LysR transcriptional regulatory family.</text>
</comment>
<gene>
    <name evidence="6" type="ORF">SAMN05216577_13375</name>
</gene>
<keyword evidence="7" id="KW-1185">Reference proteome</keyword>
<feature type="domain" description="HTH lysR-type" evidence="5">
    <location>
        <begin position="1"/>
        <end position="58"/>
    </location>
</feature>
<dbReference type="Gene3D" id="3.40.190.10">
    <property type="entry name" value="Periplasmic binding protein-like II"/>
    <property type="match status" value="2"/>
</dbReference>
<keyword evidence="2" id="KW-0805">Transcription regulation</keyword>
<evidence type="ECO:0000313" key="6">
    <source>
        <dbReference type="EMBL" id="SFD69190.1"/>
    </source>
</evidence>
<accession>A0AAQ1KLQ3</accession>
<dbReference type="RefSeq" id="WP_074984551.1">
    <property type="nucleotide sequence ID" value="NZ_CP101752.1"/>
</dbReference>
<dbReference type="InterPro" id="IPR000847">
    <property type="entry name" value="LysR_HTH_N"/>
</dbReference>
<name>A0AAQ1KLQ3_9PSED</name>
<dbReference type="InterPro" id="IPR005119">
    <property type="entry name" value="LysR_subst-bd"/>
</dbReference>
<dbReference type="InterPro" id="IPR036388">
    <property type="entry name" value="WH-like_DNA-bd_sf"/>
</dbReference>
<dbReference type="CDD" id="cd08414">
    <property type="entry name" value="PBP2_LTTR_aromatics_like"/>
    <property type="match status" value="1"/>
</dbReference>
<dbReference type="Pfam" id="PF00126">
    <property type="entry name" value="HTH_1"/>
    <property type="match status" value="1"/>
</dbReference>
<dbReference type="SUPFAM" id="SSF46785">
    <property type="entry name" value="Winged helix' DNA-binding domain"/>
    <property type="match status" value="1"/>
</dbReference>
<dbReference type="Proteomes" id="UP000183385">
    <property type="component" value="Unassembled WGS sequence"/>
</dbReference>
<keyword evidence="3 6" id="KW-0238">DNA-binding</keyword>
<dbReference type="AlphaFoldDB" id="A0AAQ1KLQ3"/>
<dbReference type="GO" id="GO:0003677">
    <property type="term" value="F:DNA binding"/>
    <property type="evidence" value="ECO:0007669"/>
    <property type="project" value="UniProtKB-KW"/>
</dbReference>
<dbReference type="Pfam" id="PF03466">
    <property type="entry name" value="LysR_substrate"/>
    <property type="match status" value="1"/>
</dbReference>
<dbReference type="PANTHER" id="PTHR30346">
    <property type="entry name" value="TRANSCRIPTIONAL DUAL REGULATOR HCAR-RELATED"/>
    <property type="match status" value="1"/>
</dbReference>
<evidence type="ECO:0000256" key="3">
    <source>
        <dbReference type="ARBA" id="ARBA00023125"/>
    </source>
</evidence>
<dbReference type="FunFam" id="1.10.10.10:FF:000001">
    <property type="entry name" value="LysR family transcriptional regulator"/>
    <property type="match status" value="1"/>
</dbReference>
<evidence type="ECO:0000313" key="7">
    <source>
        <dbReference type="Proteomes" id="UP000183385"/>
    </source>
</evidence>
<sequence>MELRQIHQFLALAETLNFREAAERLHMSQPPLSVSIRKLEEEIGLPLFERTTRQVSLTEAGQAVLPELRKVLLHLQQAQRYALEAGAGARGQLTLGSVGSATLSLVPRLIPEFRRRYPGIALELRELPSSGVLELVENGRADVGLVRFPLPQPTSLQLIPLEWEPMMLVVPRDSPLAGDGRRRVHLAEVADQPLIDYPHSEGLHYVLLQLCQAAGFVPQLVHSTTQVQAAISLVACGLGVALVPALHARNSAAPVCFLELETPHQERTVGLALVCNPDNESRVVRQFRDVALELLGVEEESGVGR</sequence>
<evidence type="ECO:0000256" key="1">
    <source>
        <dbReference type="ARBA" id="ARBA00009437"/>
    </source>
</evidence>
<dbReference type="SUPFAM" id="SSF53850">
    <property type="entry name" value="Periplasmic binding protein-like II"/>
    <property type="match status" value="1"/>
</dbReference>
<reference evidence="6 7" key="1">
    <citation type="submission" date="2016-10" db="EMBL/GenBank/DDBJ databases">
        <authorList>
            <person name="Varghese N."/>
            <person name="Submissions S."/>
        </authorList>
    </citation>
    <scope>NUCLEOTIDE SEQUENCE [LARGE SCALE GENOMIC DNA]</scope>
    <source>
        <strain evidence="6 7">LMG 18378</strain>
    </source>
</reference>
<dbReference type="GO" id="GO:0032993">
    <property type="term" value="C:protein-DNA complex"/>
    <property type="evidence" value="ECO:0007669"/>
    <property type="project" value="TreeGrafter"/>
</dbReference>
<dbReference type="InterPro" id="IPR036390">
    <property type="entry name" value="WH_DNA-bd_sf"/>
</dbReference>
<dbReference type="PROSITE" id="PS50931">
    <property type="entry name" value="HTH_LYSR"/>
    <property type="match status" value="1"/>
</dbReference>
<dbReference type="PRINTS" id="PR00039">
    <property type="entry name" value="HTHLYSR"/>
</dbReference>
<evidence type="ECO:0000256" key="2">
    <source>
        <dbReference type="ARBA" id="ARBA00023015"/>
    </source>
</evidence>
<proteinExistence type="inferred from homology"/>